<sequence>MKALVGTPRRFRTIDSAVTAGPLTLRYARHVQKDEQEVNDVIFHGTYNNQGVRLLDGLQWQGHLMEDMFIEIEETVCFIASFLYGKIPRSRVDSFAEAVANGLVSRIYVRAEPLKSYSLVVNMDENKDNLIEEAASCAFISPSELSELLPANLLLELREGSVHAVNADTGNVKCIYPAPGSSNEIHRRNGRRVPCKSVDARRRPFFRVEFAYPKGSERDERAVAKPNFEVERSEQTYSAQAFAATRFGSTKLKTYQSTQCGENGYGHHPFTMPSVYAYLRLLVFLNAIACATMTGGVEEDSDTHKTEEYSDEEKKRVLEDAQGDRASSGFVDDDELSDRRILMRSLQLVTLLLQLSTRNRRRVAEQSNVSAVVRRVQNG</sequence>
<dbReference type="PANTHER" id="PTHR17537:SF5">
    <property type="entry name" value="TRANSDUCER OF ERBB2, ISOFORM A"/>
    <property type="match status" value="1"/>
</dbReference>
<organism evidence="5 6">
    <name type="scientific">Necator americanus</name>
    <name type="common">Human hookworm</name>
    <dbReference type="NCBI Taxonomy" id="51031"/>
    <lineage>
        <taxon>Eukaryota</taxon>
        <taxon>Metazoa</taxon>
        <taxon>Ecdysozoa</taxon>
        <taxon>Nematoda</taxon>
        <taxon>Chromadorea</taxon>
        <taxon>Rhabditida</taxon>
        <taxon>Rhabditina</taxon>
        <taxon>Rhabditomorpha</taxon>
        <taxon>Strongyloidea</taxon>
        <taxon>Ancylostomatidae</taxon>
        <taxon>Bunostominae</taxon>
        <taxon>Necator</taxon>
    </lineage>
</organism>
<accession>A0ABR1DC08</accession>
<evidence type="ECO:0000256" key="3">
    <source>
        <dbReference type="SAM" id="MobiDB-lite"/>
    </source>
</evidence>
<reference evidence="5 6" key="1">
    <citation type="submission" date="2023-08" db="EMBL/GenBank/DDBJ databases">
        <title>A Necator americanus chromosomal reference genome.</title>
        <authorList>
            <person name="Ilik V."/>
            <person name="Petrzelkova K.J."/>
            <person name="Pardy F."/>
            <person name="Fuh T."/>
            <person name="Niatou-Singa F.S."/>
            <person name="Gouil Q."/>
            <person name="Baker L."/>
            <person name="Ritchie M.E."/>
            <person name="Jex A.R."/>
            <person name="Gazzola D."/>
            <person name="Li H."/>
            <person name="Toshio Fujiwara R."/>
            <person name="Zhan B."/>
            <person name="Aroian R.V."/>
            <person name="Pafco B."/>
            <person name="Schwarz E.M."/>
        </authorList>
    </citation>
    <scope>NUCLEOTIDE SEQUENCE [LARGE SCALE GENOMIC DNA]</scope>
    <source>
        <strain evidence="5 6">Aroian</strain>
        <tissue evidence="5">Whole animal</tissue>
    </source>
</reference>
<dbReference type="PANTHER" id="PTHR17537">
    <property type="entry name" value="TRANSDUCER OF ERBB2 TOB"/>
    <property type="match status" value="1"/>
</dbReference>
<feature type="compositionally biased region" description="Basic and acidic residues" evidence="3">
    <location>
        <begin position="302"/>
        <end position="323"/>
    </location>
</feature>
<dbReference type="Proteomes" id="UP001303046">
    <property type="component" value="Unassembled WGS sequence"/>
</dbReference>
<comment type="similarity">
    <text evidence="1">Belongs to the BTG family.</text>
</comment>
<keyword evidence="2" id="KW-0597">Phosphoprotein</keyword>
<evidence type="ECO:0000313" key="5">
    <source>
        <dbReference type="EMBL" id="KAK6747999.1"/>
    </source>
</evidence>
<dbReference type="InterPro" id="IPR036054">
    <property type="entry name" value="BTG-like_sf"/>
</dbReference>
<feature type="domain" description="Anti-proliferative protein" evidence="4">
    <location>
        <begin position="68"/>
        <end position="155"/>
    </location>
</feature>
<dbReference type="InterPro" id="IPR015676">
    <property type="entry name" value="Tob1/2"/>
</dbReference>
<keyword evidence="6" id="KW-1185">Reference proteome</keyword>
<feature type="region of interest" description="Disordered" evidence="3">
    <location>
        <begin position="297"/>
        <end position="331"/>
    </location>
</feature>
<dbReference type="EMBL" id="JAVFWL010000004">
    <property type="protein sequence ID" value="KAK6747999.1"/>
    <property type="molecule type" value="Genomic_DNA"/>
</dbReference>
<name>A0ABR1DC08_NECAM</name>
<evidence type="ECO:0000256" key="2">
    <source>
        <dbReference type="ARBA" id="ARBA00022553"/>
    </source>
</evidence>
<dbReference type="Gene3D" id="3.90.640.90">
    <property type="entry name" value="Anti-proliferative protein, N-terminal domain"/>
    <property type="match status" value="1"/>
</dbReference>
<gene>
    <name evidence="5" type="primary">Necator_chrIV.g14215</name>
    <name evidence="5" type="ORF">RB195_000921</name>
</gene>
<proteinExistence type="inferred from homology"/>
<evidence type="ECO:0000313" key="6">
    <source>
        <dbReference type="Proteomes" id="UP001303046"/>
    </source>
</evidence>
<evidence type="ECO:0000259" key="4">
    <source>
        <dbReference type="Pfam" id="PF07742"/>
    </source>
</evidence>
<comment type="caution">
    <text evidence="5">The sequence shown here is derived from an EMBL/GenBank/DDBJ whole genome shotgun (WGS) entry which is preliminary data.</text>
</comment>
<evidence type="ECO:0000256" key="1">
    <source>
        <dbReference type="ARBA" id="ARBA00007989"/>
    </source>
</evidence>
<protein>
    <recommendedName>
        <fullName evidence="4">Anti-proliferative protein domain-containing protein</fullName>
    </recommendedName>
</protein>
<dbReference type="InterPro" id="IPR002087">
    <property type="entry name" value="Anti_prolifrtn"/>
</dbReference>
<dbReference type="Pfam" id="PF07742">
    <property type="entry name" value="BTG"/>
    <property type="match status" value="1"/>
</dbReference>
<dbReference type="SUPFAM" id="SSF160696">
    <property type="entry name" value="BTG domain-like"/>
    <property type="match status" value="1"/>
</dbReference>